<dbReference type="SUPFAM" id="SSF82866">
    <property type="entry name" value="Multidrug efflux transporter AcrB transmembrane domain"/>
    <property type="match status" value="2"/>
</dbReference>
<feature type="region of interest" description="Disordered" evidence="1">
    <location>
        <begin position="1026"/>
        <end position="1050"/>
    </location>
</feature>
<evidence type="ECO:0000256" key="2">
    <source>
        <dbReference type="SAM" id="Phobius"/>
    </source>
</evidence>
<dbReference type="Gene3D" id="3.30.2090.10">
    <property type="entry name" value="Multidrug efflux transporter AcrB TolC docking domain, DN and DC subdomains"/>
    <property type="match status" value="2"/>
</dbReference>
<proteinExistence type="predicted"/>
<feature type="transmembrane region" description="Helical" evidence="2">
    <location>
        <begin position="12"/>
        <end position="36"/>
    </location>
</feature>
<evidence type="ECO:0000313" key="4">
    <source>
        <dbReference type="Proteomes" id="UP000641741"/>
    </source>
</evidence>
<reference evidence="3 4" key="1">
    <citation type="submission" date="2020-08" db="EMBL/GenBank/DDBJ databases">
        <title>Genome public.</title>
        <authorList>
            <person name="Liu C."/>
            <person name="Sun Q."/>
        </authorList>
    </citation>
    <scope>NUCLEOTIDE SEQUENCE [LARGE SCALE GENOMIC DNA]</scope>
    <source>
        <strain evidence="3 4">M2</strain>
    </source>
</reference>
<dbReference type="RefSeq" id="WP_186969947.1">
    <property type="nucleotide sequence ID" value="NZ_JACOPK010000005.1"/>
</dbReference>
<gene>
    <name evidence="3" type="ORF">H8S02_07235</name>
</gene>
<protein>
    <submittedName>
        <fullName evidence="3">Efflux RND transporter permease subunit</fullName>
    </submittedName>
</protein>
<organism evidence="3 4">
    <name type="scientific">Agathobaculum hominis</name>
    <dbReference type="NCBI Taxonomy" id="2763014"/>
    <lineage>
        <taxon>Bacteria</taxon>
        <taxon>Bacillati</taxon>
        <taxon>Bacillota</taxon>
        <taxon>Clostridia</taxon>
        <taxon>Eubacteriales</taxon>
        <taxon>Butyricicoccaceae</taxon>
        <taxon>Agathobaculum</taxon>
    </lineage>
</organism>
<dbReference type="PRINTS" id="PR00702">
    <property type="entry name" value="ACRIFLAVINRP"/>
</dbReference>
<dbReference type="Proteomes" id="UP000641741">
    <property type="component" value="Unassembled WGS sequence"/>
</dbReference>
<evidence type="ECO:0000313" key="3">
    <source>
        <dbReference type="EMBL" id="MBC5695738.1"/>
    </source>
</evidence>
<accession>A0ABR7GN63</accession>
<dbReference type="Gene3D" id="1.20.1640.10">
    <property type="entry name" value="Multidrug efflux transporter AcrB transmembrane domain"/>
    <property type="match status" value="2"/>
</dbReference>
<dbReference type="Gene3D" id="3.30.70.1320">
    <property type="entry name" value="Multidrug efflux transporter AcrB pore domain like"/>
    <property type="match status" value="1"/>
</dbReference>
<feature type="transmembrane region" description="Helical" evidence="2">
    <location>
        <begin position="985"/>
        <end position="1010"/>
    </location>
</feature>
<feature type="transmembrane region" description="Helical" evidence="2">
    <location>
        <begin position="906"/>
        <end position="933"/>
    </location>
</feature>
<feature type="transmembrane region" description="Helical" evidence="2">
    <location>
        <begin position="854"/>
        <end position="871"/>
    </location>
</feature>
<dbReference type="SUPFAM" id="SSF82714">
    <property type="entry name" value="Multidrug efflux transporter AcrB TolC docking domain, DN and DC subdomains"/>
    <property type="match status" value="2"/>
</dbReference>
<keyword evidence="4" id="KW-1185">Reference proteome</keyword>
<name>A0ABR7GN63_9FIRM</name>
<keyword evidence="2" id="KW-1133">Transmembrane helix</keyword>
<feature type="transmembrane region" description="Helical" evidence="2">
    <location>
        <begin position="878"/>
        <end position="900"/>
    </location>
</feature>
<keyword evidence="2" id="KW-0812">Transmembrane</keyword>
<dbReference type="Gene3D" id="3.30.70.1440">
    <property type="entry name" value="Multidrug efflux transporter AcrB pore domain"/>
    <property type="match status" value="1"/>
</dbReference>
<feature type="transmembrane region" description="Helical" evidence="2">
    <location>
        <begin position="356"/>
        <end position="380"/>
    </location>
</feature>
<dbReference type="PANTHER" id="PTHR32063:SF0">
    <property type="entry name" value="SWARMING MOTILITY PROTEIN SWRC"/>
    <property type="match status" value="1"/>
</dbReference>
<evidence type="ECO:0000256" key="1">
    <source>
        <dbReference type="SAM" id="MobiDB-lite"/>
    </source>
</evidence>
<feature type="transmembrane region" description="Helical" evidence="2">
    <location>
        <begin position="330"/>
        <end position="349"/>
    </location>
</feature>
<feature type="transmembrane region" description="Helical" evidence="2">
    <location>
        <begin position="386"/>
        <end position="407"/>
    </location>
</feature>
<sequence>MKVAATFIKHNVMTILLYLMVIVFGFYSFSTLPLALMPSMEVPAAIVYATYPGAGPEDIEQQVAKPLESAVAGLSGLDTLQSTSSENMAMLVVQFTDSTDLDDAMTDLRDKVSQVKSQLPDDASDPTVMSIDIDSMPVVQVALRGSDLAALQSIAEDEISPALERLDGVASVDVSGGYEDEVAVKTNAARLKGYNLTITSVAQQLGADNMAIPGGDLDNGSQTLSVRTDGEYSSLNDVKNALISLPAGGTVRLSQIADVSMQPKDRSTIAKVDGEECIMLSVNKQSGSNTVKVAQSAVDRLNEVIAENDALQADVVMDQSDYINMTVDNAVQNIWMGVLFAAVVLLVFLRDLGATLSLTIAMPCCILFTFLIMNLCGITLNMMSLGGITLGVGMIVDNSIVVLENIFSYRADGYSRWDACTKGTGEVMTSVTASTLTTIAVFLPIALSGGMTGMMFKEFCITIVALLLSSLIIALTLVPLLCYILLGASNVSKAASAGSDELKATTIVEKPLMRRYRSSLKFLITHRWAGIAITLAICVLSVISIAMAGMELIPEMDQGQVSVSVSMPNGSTMEDTAAIQDRIAGIVMDKVPETEQIYYSTGDSTSIMSSASGASVTVSLVDLDKRDRSAQEITKQLRRDLADIAGCEITVSASESMSMSTDSDISVELTGDDYDQLAATADDLVEKLSAIPDAINVESSAGEQTPRVAVKVRRENASRFGLTPAAIGGLVRGELTGSTATTLRMNGEEYDVTVSGDADVATSLDALRSMQLPTATGGNVPLSSVADVYTELSPQSIVRKNQKETVTITGESESGDANAITEKVNEVLDSYETPDGVEIGDGDTMASQMAETTGSLMLALAVAIALVYFILATQFNSFALPIAIMLILPIGLLGSMMLLAPTGNHVSMVALLGVIILAGTVVNSSIVLIDYTLQRRERGEDKNTAILNACPRRVRPVLMTAMTTILGLVPMVFSNGEGSEMMKPMGIVMMTGMVISTVATLFITPVYYSLTDSIAERLKKLVHLPRRKGGKGRKGGGSGENTEETPASAE</sequence>
<feature type="transmembrane region" description="Helical" evidence="2">
    <location>
        <begin position="459"/>
        <end position="486"/>
    </location>
</feature>
<keyword evidence="2" id="KW-0472">Membrane</keyword>
<feature type="transmembrane region" description="Helical" evidence="2">
    <location>
        <begin position="427"/>
        <end position="447"/>
    </location>
</feature>
<feature type="transmembrane region" description="Helical" evidence="2">
    <location>
        <begin position="954"/>
        <end position="973"/>
    </location>
</feature>
<comment type="caution">
    <text evidence="3">The sequence shown here is derived from an EMBL/GenBank/DDBJ whole genome shotgun (WGS) entry which is preliminary data.</text>
</comment>
<dbReference type="SUPFAM" id="SSF82693">
    <property type="entry name" value="Multidrug efflux transporter AcrB pore domain, PN1, PN2, PC1 and PC2 subdomains"/>
    <property type="match status" value="3"/>
</dbReference>
<feature type="transmembrane region" description="Helical" evidence="2">
    <location>
        <begin position="528"/>
        <end position="550"/>
    </location>
</feature>
<dbReference type="InterPro" id="IPR001036">
    <property type="entry name" value="Acrflvin-R"/>
</dbReference>
<dbReference type="Pfam" id="PF00873">
    <property type="entry name" value="ACR_tran"/>
    <property type="match status" value="1"/>
</dbReference>
<dbReference type="InterPro" id="IPR027463">
    <property type="entry name" value="AcrB_DN_DC_subdom"/>
</dbReference>
<dbReference type="PANTHER" id="PTHR32063">
    <property type="match status" value="1"/>
</dbReference>
<dbReference type="EMBL" id="JACOPK010000005">
    <property type="protein sequence ID" value="MBC5695738.1"/>
    <property type="molecule type" value="Genomic_DNA"/>
</dbReference>
<dbReference type="Gene3D" id="3.30.70.1430">
    <property type="entry name" value="Multidrug efflux transporter AcrB pore domain"/>
    <property type="match status" value="2"/>
</dbReference>